<dbReference type="PANTHER" id="PTHR42693">
    <property type="entry name" value="ARYLSULFATASE FAMILY MEMBER"/>
    <property type="match status" value="1"/>
</dbReference>
<keyword evidence="9" id="KW-1185">Reference proteome</keyword>
<gene>
    <name evidence="8" type="ORF">M3P19_12940</name>
</gene>
<sequence>MKSKKNEFSLVPITWLMLVMACISVWSCAEKTEVEQPPNIVFFFVDDMGWQNTSVPFHTEVTALNKQYRTPNMERLARDGMKFTQAYATAVCSPSRISLMTGINGARHGVTNWTLIKNKATEYEHEKVIAAEWNVNGLQPVPGIERTVHAETLPQLLKTAGYKTIHAGKAHFGAKETPGEDPLNLGFDVNIAGHAAGGPGSYLGQNNFSATWRGGMDVWNVPGLEKYHGEDIFLTEALTVEANKALETAVSENQPFYLYMSHYAVHAPWEIDQRFYQKYIDAGMNEFEATLATMVEGMDKSLGDILDKLDELGVTDNTIIVFMSDNGAPKNTPINVPLRGHKLTPYEGGSRVPLLVKWPDVVNPATVNNQYLIIEDIFPTLLEMAGLEEEADKSVDGKSFMPLLTGNGTYEKDRPIFWHFPSTYEFTPYSAVRKGDWKLIYHHIDRNFELFNLEEDIGETNDLYTTNSEKGNELAKLLSDYLESVSAHMPTDKETGEPVEYPNAVVQ</sequence>
<dbReference type="Gene3D" id="3.40.720.10">
    <property type="entry name" value="Alkaline Phosphatase, subunit A"/>
    <property type="match status" value="1"/>
</dbReference>
<comment type="similarity">
    <text evidence="2">Belongs to the sulfatase family.</text>
</comment>
<organism evidence="8 9">
    <name type="scientific">Flagellimonas spongiicola</name>
    <dbReference type="NCBI Taxonomy" id="2942208"/>
    <lineage>
        <taxon>Bacteria</taxon>
        <taxon>Pseudomonadati</taxon>
        <taxon>Bacteroidota</taxon>
        <taxon>Flavobacteriia</taxon>
        <taxon>Flavobacteriales</taxon>
        <taxon>Flavobacteriaceae</taxon>
        <taxon>Flagellimonas</taxon>
    </lineage>
</organism>
<keyword evidence="4" id="KW-0732">Signal</keyword>
<comment type="cofactor">
    <cofactor evidence="1">
        <name>Ca(2+)</name>
        <dbReference type="ChEBI" id="CHEBI:29108"/>
    </cofactor>
</comment>
<evidence type="ECO:0000259" key="7">
    <source>
        <dbReference type="Pfam" id="PF00884"/>
    </source>
</evidence>
<dbReference type="PROSITE" id="PS00523">
    <property type="entry name" value="SULFATASE_1"/>
    <property type="match status" value="1"/>
</dbReference>
<dbReference type="Pfam" id="PF00884">
    <property type="entry name" value="Sulfatase"/>
    <property type="match status" value="1"/>
</dbReference>
<dbReference type="Gene3D" id="3.30.1120.10">
    <property type="match status" value="1"/>
</dbReference>
<feature type="domain" description="Sulfatase N-terminal" evidence="7">
    <location>
        <begin position="38"/>
        <end position="386"/>
    </location>
</feature>
<dbReference type="InterPro" id="IPR050738">
    <property type="entry name" value="Sulfatase"/>
</dbReference>
<dbReference type="InterPro" id="IPR017850">
    <property type="entry name" value="Alkaline_phosphatase_core_sf"/>
</dbReference>
<dbReference type="PROSITE" id="PS51257">
    <property type="entry name" value="PROKAR_LIPOPROTEIN"/>
    <property type="match status" value="1"/>
</dbReference>
<dbReference type="PANTHER" id="PTHR42693:SF42">
    <property type="entry name" value="ARYLSULFATASE G"/>
    <property type="match status" value="1"/>
</dbReference>
<accession>A0ABT0PU54</accession>
<evidence type="ECO:0000256" key="5">
    <source>
        <dbReference type="ARBA" id="ARBA00022801"/>
    </source>
</evidence>
<dbReference type="RefSeq" id="WP_249658107.1">
    <property type="nucleotide sequence ID" value="NZ_JAMFMA010000003.1"/>
</dbReference>
<keyword evidence="5" id="KW-0378">Hydrolase</keyword>
<dbReference type="SUPFAM" id="SSF53649">
    <property type="entry name" value="Alkaline phosphatase-like"/>
    <property type="match status" value="1"/>
</dbReference>
<comment type="caution">
    <text evidence="8">The sequence shown here is derived from an EMBL/GenBank/DDBJ whole genome shotgun (WGS) entry which is preliminary data.</text>
</comment>
<evidence type="ECO:0000256" key="2">
    <source>
        <dbReference type="ARBA" id="ARBA00008779"/>
    </source>
</evidence>
<dbReference type="InterPro" id="IPR000917">
    <property type="entry name" value="Sulfatase_N"/>
</dbReference>
<evidence type="ECO:0000313" key="9">
    <source>
        <dbReference type="Proteomes" id="UP001203607"/>
    </source>
</evidence>
<protein>
    <submittedName>
        <fullName evidence="8">Sulfatase</fullName>
    </submittedName>
</protein>
<evidence type="ECO:0000256" key="3">
    <source>
        <dbReference type="ARBA" id="ARBA00022723"/>
    </source>
</evidence>
<evidence type="ECO:0000256" key="6">
    <source>
        <dbReference type="ARBA" id="ARBA00022837"/>
    </source>
</evidence>
<evidence type="ECO:0000256" key="4">
    <source>
        <dbReference type="ARBA" id="ARBA00022729"/>
    </source>
</evidence>
<reference evidence="8 9" key="1">
    <citation type="submission" date="2022-05" db="EMBL/GenBank/DDBJ databases">
        <authorList>
            <person name="Park J.-S."/>
        </authorList>
    </citation>
    <scope>NUCLEOTIDE SEQUENCE [LARGE SCALE GENOMIC DNA]</scope>
    <source>
        <strain evidence="8 9">2012CJ35-5</strain>
    </source>
</reference>
<dbReference type="Proteomes" id="UP001203607">
    <property type="component" value="Unassembled WGS sequence"/>
</dbReference>
<keyword evidence="6" id="KW-0106">Calcium</keyword>
<dbReference type="EMBL" id="JAMFMA010000003">
    <property type="protein sequence ID" value="MCL6274920.1"/>
    <property type="molecule type" value="Genomic_DNA"/>
</dbReference>
<name>A0ABT0PU54_9FLAO</name>
<evidence type="ECO:0000313" key="8">
    <source>
        <dbReference type="EMBL" id="MCL6274920.1"/>
    </source>
</evidence>
<proteinExistence type="inferred from homology"/>
<dbReference type="InterPro" id="IPR024607">
    <property type="entry name" value="Sulfatase_CS"/>
</dbReference>
<keyword evidence="3" id="KW-0479">Metal-binding</keyword>
<dbReference type="CDD" id="cd16144">
    <property type="entry name" value="ARS_like"/>
    <property type="match status" value="1"/>
</dbReference>
<evidence type="ECO:0000256" key="1">
    <source>
        <dbReference type="ARBA" id="ARBA00001913"/>
    </source>
</evidence>